<name>A0AAD9RQY2_9HYME</name>
<protein>
    <submittedName>
        <fullName evidence="1">Uncharacterized protein</fullName>
    </submittedName>
</protein>
<dbReference type="EMBL" id="JAIFRP010000030">
    <property type="protein sequence ID" value="KAK2583686.1"/>
    <property type="molecule type" value="Genomic_DNA"/>
</dbReference>
<comment type="caution">
    <text evidence="1">The sequence shown here is derived from an EMBL/GenBank/DDBJ whole genome shotgun (WGS) entry which is preliminary data.</text>
</comment>
<accession>A0AAD9RQY2</accession>
<sequence length="91" mass="10465">MLNPRIRCLALNVSYSTKPITAVYREIWPIRVQYFYINIEKVGWFPLNDATCETTVDEYSNFLSSSLCFNVGHTDANCLDVKCCFPDNIVC</sequence>
<keyword evidence="2" id="KW-1185">Reference proteome</keyword>
<evidence type="ECO:0000313" key="2">
    <source>
        <dbReference type="Proteomes" id="UP001258017"/>
    </source>
</evidence>
<organism evidence="1 2">
    <name type="scientific">Odynerus spinipes</name>
    <dbReference type="NCBI Taxonomy" id="1348599"/>
    <lineage>
        <taxon>Eukaryota</taxon>
        <taxon>Metazoa</taxon>
        <taxon>Ecdysozoa</taxon>
        <taxon>Arthropoda</taxon>
        <taxon>Hexapoda</taxon>
        <taxon>Insecta</taxon>
        <taxon>Pterygota</taxon>
        <taxon>Neoptera</taxon>
        <taxon>Endopterygota</taxon>
        <taxon>Hymenoptera</taxon>
        <taxon>Apocrita</taxon>
        <taxon>Aculeata</taxon>
        <taxon>Vespoidea</taxon>
        <taxon>Vespidae</taxon>
        <taxon>Eumeninae</taxon>
        <taxon>Odynerus</taxon>
    </lineage>
</organism>
<reference evidence="1" key="1">
    <citation type="submission" date="2021-08" db="EMBL/GenBank/DDBJ databases">
        <authorList>
            <person name="Misof B."/>
            <person name="Oliver O."/>
            <person name="Podsiadlowski L."/>
            <person name="Donath A."/>
            <person name="Peters R."/>
            <person name="Mayer C."/>
            <person name="Rust J."/>
            <person name="Gunkel S."/>
            <person name="Lesny P."/>
            <person name="Martin S."/>
            <person name="Oeyen J.P."/>
            <person name="Petersen M."/>
            <person name="Panagiotis P."/>
            <person name="Wilbrandt J."/>
            <person name="Tanja T."/>
        </authorList>
    </citation>
    <scope>NUCLEOTIDE SEQUENCE</scope>
    <source>
        <strain evidence="1">GBR_01_08_01A</strain>
        <tissue evidence="1">Thorax + abdomen</tissue>
    </source>
</reference>
<dbReference type="Proteomes" id="UP001258017">
    <property type="component" value="Unassembled WGS sequence"/>
</dbReference>
<reference evidence="1" key="2">
    <citation type="journal article" date="2023" name="Commun. Biol.">
        <title>Intrasexual cuticular hydrocarbon dimorphism in a wasp sheds light on hydrocarbon biosynthesis genes in Hymenoptera.</title>
        <authorList>
            <person name="Moris V.C."/>
            <person name="Podsiadlowski L."/>
            <person name="Martin S."/>
            <person name="Oeyen J.P."/>
            <person name="Donath A."/>
            <person name="Petersen M."/>
            <person name="Wilbrandt J."/>
            <person name="Misof B."/>
            <person name="Liedtke D."/>
            <person name="Thamm M."/>
            <person name="Scheiner R."/>
            <person name="Schmitt T."/>
            <person name="Niehuis O."/>
        </authorList>
    </citation>
    <scope>NUCLEOTIDE SEQUENCE</scope>
    <source>
        <strain evidence="1">GBR_01_08_01A</strain>
    </source>
</reference>
<dbReference type="AlphaFoldDB" id="A0AAD9RQY2"/>
<gene>
    <name evidence="1" type="ORF">KPH14_009612</name>
</gene>
<evidence type="ECO:0000313" key="1">
    <source>
        <dbReference type="EMBL" id="KAK2583686.1"/>
    </source>
</evidence>
<proteinExistence type="predicted"/>